<proteinExistence type="predicted"/>
<feature type="compositionally biased region" description="Basic and acidic residues" evidence="1">
    <location>
        <begin position="1"/>
        <end position="12"/>
    </location>
</feature>
<name>A0A645D747_9ZZZZ</name>
<accession>A0A645D747</accession>
<organism evidence="2">
    <name type="scientific">bioreactor metagenome</name>
    <dbReference type="NCBI Taxonomy" id="1076179"/>
    <lineage>
        <taxon>unclassified sequences</taxon>
        <taxon>metagenomes</taxon>
        <taxon>ecological metagenomes</taxon>
    </lineage>
</organism>
<feature type="region of interest" description="Disordered" evidence="1">
    <location>
        <begin position="1"/>
        <end position="22"/>
    </location>
</feature>
<evidence type="ECO:0000256" key="1">
    <source>
        <dbReference type="SAM" id="MobiDB-lite"/>
    </source>
</evidence>
<dbReference type="EMBL" id="VSSQ01033454">
    <property type="protein sequence ID" value="MPM85049.1"/>
    <property type="molecule type" value="Genomic_DNA"/>
</dbReference>
<gene>
    <name evidence="2" type="ORF">SDC9_132126</name>
</gene>
<evidence type="ECO:0000313" key="2">
    <source>
        <dbReference type="EMBL" id="MPM85049.1"/>
    </source>
</evidence>
<protein>
    <submittedName>
        <fullName evidence="2">Uncharacterized protein</fullName>
    </submittedName>
</protein>
<sequence length="152" mass="17032">MIDSYVTEKERNTPAPQAEQRPTDAWQLCGKHLYVMKLPFSHSLSVIKPSQAMKTARHQNGGRCKSYGNRYAACSSGMSVNIKANRNKGTAAPRTGRLAPSGTCEHGHNRRGCSFLQHHKRDAYSVMFKEYPDVVTTEQNARDGLSEVYLCR</sequence>
<comment type="caution">
    <text evidence="2">The sequence shown here is derived from an EMBL/GenBank/DDBJ whole genome shotgun (WGS) entry which is preliminary data.</text>
</comment>
<reference evidence="2" key="1">
    <citation type="submission" date="2019-08" db="EMBL/GenBank/DDBJ databases">
        <authorList>
            <person name="Kucharzyk K."/>
            <person name="Murdoch R.W."/>
            <person name="Higgins S."/>
            <person name="Loffler F."/>
        </authorList>
    </citation>
    <scope>NUCLEOTIDE SEQUENCE</scope>
</reference>
<dbReference type="AlphaFoldDB" id="A0A645D747"/>